<organism evidence="1 2">
    <name type="scientific">Mycolicibacterium obuense</name>
    <dbReference type="NCBI Taxonomy" id="1807"/>
    <lineage>
        <taxon>Bacteria</taxon>
        <taxon>Bacillati</taxon>
        <taxon>Actinomycetota</taxon>
        <taxon>Actinomycetes</taxon>
        <taxon>Mycobacteriales</taxon>
        <taxon>Mycobacteriaceae</taxon>
        <taxon>Mycolicibacterium</taxon>
    </lineage>
</organism>
<evidence type="ECO:0000313" key="1">
    <source>
        <dbReference type="EMBL" id="TDL10513.1"/>
    </source>
</evidence>
<dbReference type="Proteomes" id="UP000294952">
    <property type="component" value="Unassembled WGS sequence"/>
</dbReference>
<dbReference type="RefSeq" id="WP_133413695.1">
    <property type="nucleotide sequence ID" value="NZ_SDLP01000002.1"/>
</dbReference>
<proteinExistence type="predicted"/>
<evidence type="ECO:0000313" key="2">
    <source>
        <dbReference type="Proteomes" id="UP000294952"/>
    </source>
</evidence>
<dbReference type="EMBL" id="SDLP01000002">
    <property type="protein sequence ID" value="TDL10513.1"/>
    <property type="molecule type" value="Genomic_DNA"/>
</dbReference>
<protein>
    <submittedName>
        <fullName evidence="1">Uncharacterized protein</fullName>
    </submittedName>
</protein>
<sequence>MINEWAEPVPDLAAPPELQIGFPAMEDRWPKYVGSWQWNIHGEVRNEDVLRRAAAGTVTVIRKASA</sequence>
<comment type="caution">
    <text evidence="1">The sequence shown here is derived from an EMBL/GenBank/DDBJ whole genome shotgun (WGS) entry which is preliminary data.</text>
</comment>
<name>A0A4V6PN08_9MYCO</name>
<accession>A0A4V6PN08</accession>
<reference evidence="1 2" key="1">
    <citation type="submission" date="2019-01" db="EMBL/GenBank/DDBJ databases">
        <title>High-quality-draft genome sequences of five non-tuberculosis mycobacteriaceae isolated from a nosocomial environment.</title>
        <authorList>
            <person name="Tiago I."/>
            <person name="Alarico S."/>
            <person name="Pereira S.G."/>
            <person name="Coelho C."/>
            <person name="Maranha A."/>
            <person name="Empadinhas N."/>
        </authorList>
    </citation>
    <scope>NUCLEOTIDE SEQUENCE [LARGE SCALE GENOMIC DNA]</scope>
    <source>
        <strain evidence="1 2">22DIII</strain>
    </source>
</reference>
<dbReference type="AlphaFoldDB" id="A0A4V6PN08"/>
<gene>
    <name evidence="1" type="ORF">EUA04_11540</name>
</gene>